<comment type="caution">
    <text evidence="1">The sequence shown here is derived from an EMBL/GenBank/DDBJ whole genome shotgun (WGS) entry which is preliminary data.</text>
</comment>
<gene>
    <name evidence="1" type="ORF">DEA37_0010760</name>
</gene>
<organism evidence="1 2">
    <name type="scientific">Paragonimus westermani</name>
    <dbReference type="NCBI Taxonomy" id="34504"/>
    <lineage>
        <taxon>Eukaryota</taxon>
        <taxon>Metazoa</taxon>
        <taxon>Spiralia</taxon>
        <taxon>Lophotrochozoa</taxon>
        <taxon>Platyhelminthes</taxon>
        <taxon>Trematoda</taxon>
        <taxon>Digenea</taxon>
        <taxon>Plagiorchiida</taxon>
        <taxon>Troglotremata</taxon>
        <taxon>Troglotrematidae</taxon>
        <taxon>Paragonimus</taxon>
    </lineage>
</organism>
<dbReference type="AlphaFoldDB" id="A0A5J4P0K2"/>
<evidence type="ECO:0000313" key="1">
    <source>
        <dbReference type="EMBL" id="KAA3681436.1"/>
    </source>
</evidence>
<name>A0A5J4P0K2_9TREM</name>
<accession>A0A5J4P0K2</accession>
<reference evidence="1 2" key="1">
    <citation type="journal article" date="2019" name="Gigascience">
        <title>Whole-genome sequence of the oriental lung fluke Paragonimus westermani.</title>
        <authorList>
            <person name="Oey H."/>
            <person name="Zakrzewski M."/>
            <person name="Narain K."/>
            <person name="Devi K.R."/>
            <person name="Agatsuma T."/>
            <person name="Nawaratna S."/>
            <person name="Gobert G.N."/>
            <person name="Jones M.K."/>
            <person name="Ragan M.A."/>
            <person name="McManus D.P."/>
            <person name="Krause L."/>
        </authorList>
    </citation>
    <scope>NUCLEOTIDE SEQUENCE [LARGE SCALE GENOMIC DNA]</scope>
    <source>
        <strain evidence="1 2">IND2009</strain>
    </source>
</reference>
<sequence>MVRAQCSGGAPDELYNYRSRTVLKVQRVIRQQLSSRINQMLQSHPTVVRASLSRSRTAGGIPSKHRSINFKALKGTSTDAAAWFKSRLVDLAHQYQRTHISQQCLQNKEHINQLKEIRKNTELIILPQDKGSGVVLLNRADYINKMYSILSGTSKFVIDEDQTDAVQNAERQINRALKNLHHKGLIEQTNLKKLSPKGSVTPIM</sequence>
<proteinExistence type="predicted"/>
<dbReference type="Proteomes" id="UP000324629">
    <property type="component" value="Unassembled WGS sequence"/>
</dbReference>
<protein>
    <submittedName>
        <fullName evidence="1">Uncharacterized protein</fullName>
    </submittedName>
</protein>
<evidence type="ECO:0000313" key="2">
    <source>
        <dbReference type="Proteomes" id="UP000324629"/>
    </source>
</evidence>
<keyword evidence="2" id="KW-1185">Reference proteome</keyword>
<dbReference type="EMBL" id="QNGE01000202">
    <property type="protein sequence ID" value="KAA3681436.1"/>
    <property type="molecule type" value="Genomic_DNA"/>
</dbReference>